<dbReference type="RefSeq" id="WP_013008276.1">
    <property type="nucleotide sequence ID" value="NC_013939.1"/>
</dbReference>
<keyword evidence="3" id="KW-1185">Reference proteome</keyword>
<dbReference type="Proteomes" id="UP000001520">
    <property type="component" value="Chromosome"/>
</dbReference>
<dbReference type="eggNOG" id="COG2309">
    <property type="taxonomic scope" value="Bacteria"/>
</dbReference>
<dbReference type="Pfam" id="PF26233">
    <property type="entry name" value="NicX"/>
    <property type="match status" value="1"/>
</dbReference>
<reference evidence="2 3" key="1">
    <citation type="journal article" date="2010" name="DNA Res.">
        <title>Bacterial lifestyle in a deep-sea hydrothermal vent chimney revealed by the genome sequence of the thermophilic bacterium Deferribacter desulfuricans SSM1.</title>
        <authorList>
            <person name="Takaki Y."/>
            <person name="Shimamura S."/>
            <person name="Nakagawa S."/>
            <person name="Fukuhara Y."/>
            <person name="Horikawa H."/>
            <person name="Ankai A."/>
            <person name="Harada T."/>
            <person name="Hosoyama A."/>
            <person name="Oguchi A."/>
            <person name="Fukui S."/>
            <person name="Fujita N."/>
            <person name="Takami H."/>
            <person name="Takai K."/>
        </authorList>
    </citation>
    <scope>NUCLEOTIDE SEQUENCE [LARGE SCALE GENOMIC DNA]</scope>
    <source>
        <strain evidence="3">DSM 14783 / JCM 11476 / NBRC 101012 / SSM1</strain>
    </source>
</reference>
<dbReference type="OrthoDB" id="9803993at2"/>
<accession>D3P8J0</accession>
<protein>
    <recommendedName>
        <fullName evidence="4">Aminopeptidase</fullName>
    </recommendedName>
</protein>
<dbReference type="GO" id="GO:0006508">
    <property type="term" value="P:proteolysis"/>
    <property type="evidence" value="ECO:0007669"/>
    <property type="project" value="InterPro"/>
</dbReference>
<dbReference type="STRING" id="639282.DEFDS_1571"/>
<proteinExistence type="predicted"/>
<dbReference type="EMBL" id="AP011529">
    <property type="protein sequence ID" value="BAI81030.1"/>
    <property type="molecule type" value="Genomic_DNA"/>
</dbReference>
<dbReference type="HOGENOM" id="CLU_062630_0_0_0"/>
<dbReference type="InterPro" id="IPR058739">
    <property type="entry name" value="NicX"/>
</dbReference>
<sequence length="374" mass="42890">MKEHTLNIVKNIFELKYNEKFLILSEKYSEKSDVNEKDKIRWKNLNEFTKKLYNEIKNLHNNTILLEYNSTLGHGKEPELKVWENVFGENFIEFLNKESLTTKILNKQLNEDEKQNIENFIKINPPKYQAIMALTNYSTSHTFFRKLFTQYGKGRYASMPLFDPEMFNSSMKANIDELADFTTKLANYASQFTKFHIVSENGTDLVIVRGERKLIPDTGKLNKPGSFGNLPAGEAFVAPVEGESYGVLVIEYAPTRKLKSPLKLIIKNGVLVDIEGNEEYSNELKSKISEHPNNKFVAELGIGTNKYAKMLDNILESEKIYGTVHIAFGDNHAFGGKNQAPFHEDYLVLNPTVYGINENGDKKILLKDKVFYLE</sequence>
<dbReference type="KEGG" id="ddf:DEFDS_1571"/>
<dbReference type="PANTHER" id="PTHR34448:SF1">
    <property type="entry name" value="BLL6088 PROTEIN"/>
    <property type="match status" value="1"/>
</dbReference>
<evidence type="ECO:0000256" key="1">
    <source>
        <dbReference type="ARBA" id="ARBA00022723"/>
    </source>
</evidence>
<name>D3P8J0_DEFDS</name>
<gene>
    <name evidence="2" type="ordered locus">DEFDS_1571</name>
</gene>
<organism evidence="2 3">
    <name type="scientific">Deferribacter desulfuricans (strain DSM 14783 / JCM 11476 / NBRC 101012 / SSM1)</name>
    <dbReference type="NCBI Taxonomy" id="639282"/>
    <lineage>
        <taxon>Bacteria</taxon>
        <taxon>Pseudomonadati</taxon>
        <taxon>Deferribacterota</taxon>
        <taxon>Deferribacteres</taxon>
        <taxon>Deferribacterales</taxon>
        <taxon>Deferribacteraceae</taxon>
        <taxon>Deferribacter</taxon>
    </lineage>
</organism>
<dbReference type="PANTHER" id="PTHR34448">
    <property type="entry name" value="AMINOPEPTIDASE"/>
    <property type="match status" value="1"/>
</dbReference>
<evidence type="ECO:0000313" key="3">
    <source>
        <dbReference type="Proteomes" id="UP000001520"/>
    </source>
</evidence>
<evidence type="ECO:0000313" key="2">
    <source>
        <dbReference type="EMBL" id="BAI81030.1"/>
    </source>
</evidence>
<dbReference type="InterPro" id="IPR052170">
    <property type="entry name" value="M29_Exopeptidase"/>
</dbReference>
<evidence type="ECO:0008006" key="4">
    <source>
        <dbReference type="Google" id="ProtNLM"/>
    </source>
</evidence>
<dbReference type="AlphaFoldDB" id="D3P8J0"/>
<keyword evidence="1" id="KW-0479">Metal-binding</keyword>
<dbReference type="GO" id="GO:0004177">
    <property type="term" value="F:aminopeptidase activity"/>
    <property type="evidence" value="ECO:0007669"/>
    <property type="project" value="InterPro"/>
</dbReference>
<dbReference type="GO" id="GO:0046872">
    <property type="term" value="F:metal ion binding"/>
    <property type="evidence" value="ECO:0007669"/>
    <property type="project" value="UniProtKB-KW"/>
</dbReference>
<dbReference type="SUPFAM" id="SSF144052">
    <property type="entry name" value="Thermophilic metalloprotease-like"/>
    <property type="match status" value="1"/>
</dbReference>